<reference evidence="1" key="1">
    <citation type="submission" date="2014-09" db="EMBL/GenBank/DDBJ databases">
        <authorList>
            <person name="Magalhaes I.L.F."/>
            <person name="Oliveira U."/>
            <person name="Santos F.R."/>
            <person name="Vidigal T.H.D.A."/>
            <person name="Brescovit A.D."/>
            <person name="Santos A.J."/>
        </authorList>
    </citation>
    <scope>NUCLEOTIDE SEQUENCE</scope>
    <source>
        <tissue evidence="1">Shoot tissue taken approximately 20 cm above the soil surface</tissue>
    </source>
</reference>
<evidence type="ECO:0000313" key="1">
    <source>
        <dbReference type="EMBL" id="JAD81242.1"/>
    </source>
</evidence>
<name>A0A0A9DBV6_ARUDO</name>
<protein>
    <submittedName>
        <fullName evidence="1">Uncharacterized protein</fullName>
    </submittedName>
</protein>
<reference evidence="1" key="2">
    <citation type="journal article" date="2015" name="Data Brief">
        <title>Shoot transcriptome of the giant reed, Arundo donax.</title>
        <authorList>
            <person name="Barrero R.A."/>
            <person name="Guerrero F.D."/>
            <person name="Moolhuijzen P."/>
            <person name="Goolsby J.A."/>
            <person name="Tidwell J."/>
            <person name="Bellgard S.E."/>
            <person name="Bellgard M.I."/>
        </authorList>
    </citation>
    <scope>NUCLEOTIDE SEQUENCE</scope>
    <source>
        <tissue evidence="1">Shoot tissue taken approximately 20 cm above the soil surface</tissue>
    </source>
</reference>
<dbReference type="AlphaFoldDB" id="A0A0A9DBV6"/>
<sequence length="26" mass="2787">MICCILGHENGDGNRSKSIRVVASKV</sequence>
<proteinExistence type="predicted"/>
<dbReference type="EMBL" id="GBRH01216653">
    <property type="protein sequence ID" value="JAD81242.1"/>
    <property type="molecule type" value="Transcribed_RNA"/>
</dbReference>
<accession>A0A0A9DBV6</accession>
<organism evidence="1">
    <name type="scientific">Arundo donax</name>
    <name type="common">Giant reed</name>
    <name type="synonym">Donax arundinaceus</name>
    <dbReference type="NCBI Taxonomy" id="35708"/>
    <lineage>
        <taxon>Eukaryota</taxon>
        <taxon>Viridiplantae</taxon>
        <taxon>Streptophyta</taxon>
        <taxon>Embryophyta</taxon>
        <taxon>Tracheophyta</taxon>
        <taxon>Spermatophyta</taxon>
        <taxon>Magnoliopsida</taxon>
        <taxon>Liliopsida</taxon>
        <taxon>Poales</taxon>
        <taxon>Poaceae</taxon>
        <taxon>PACMAD clade</taxon>
        <taxon>Arundinoideae</taxon>
        <taxon>Arundineae</taxon>
        <taxon>Arundo</taxon>
    </lineage>
</organism>